<protein>
    <submittedName>
        <fullName evidence="1">Cobyric acid synthase</fullName>
    </submittedName>
</protein>
<evidence type="ECO:0000313" key="1">
    <source>
        <dbReference type="EMBL" id="GBF80530.1"/>
    </source>
</evidence>
<comment type="caution">
    <text evidence="1">The sequence shown here is derived from an EMBL/GenBank/DDBJ whole genome shotgun (WGS) entry which is preliminary data.</text>
</comment>
<dbReference type="EMBL" id="BDQK01000008">
    <property type="protein sequence ID" value="GBF80530.1"/>
    <property type="molecule type" value="Genomic_DNA"/>
</dbReference>
<sequence>MTSQVIIKGKVIGTTKASEYYENYFNLGWEAITSSLERLALEYDFVVCEGAGSPIINFCQKPTPTALWVIYFVRYSTSLYLEVHST</sequence>
<dbReference type="Gene3D" id="3.40.50.300">
    <property type="entry name" value="P-loop containing nucleotide triphosphate hydrolases"/>
    <property type="match status" value="1"/>
</dbReference>
<dbReference type="Proteomes" id="UP000287247">
    <property type="component" value="Unassembled WGS sequence"/>
</dbReference>
<reference evidence="2" key="1">
    <citation type="submission" date="2017-05" db="EMBL/GenBank/DDBJ databases">
        <title>Physiological properties and genetic analysis related to exopolysaccharide production of fresh-water unicellular cyanobacterium Aphanothece sacrum, Suizenji Nori, that has been cultured as a food source in Japan.</title>
        <authorList>
            <person name="Kanesaki Y."/>
            <person name="Yoshikawa S."/>
            <person name="Ohki K."/>
        </authorList>
    </citation>
    <scope>NUCLEOTIDE SEQUENCE [LARGE SCALE GENOMIC DNA]</scope>
    <source>
        <strain evidence="2">FPU1</strain>
    </source>
</reference>
<evidence type="ECO:0000313" key="2">
    <source>
        <dbReference type="Proteomes" id="UP000287247"/>
    </source>
</evidence>
<keyword evidence="2" id="KW-1185">Reference proteome</keyword>
<gene>
    <name evidence="1" type="ORF">AsFPU1_1931</name>
</gene>
<dbReference type="AlphaFoldDB" id="A0A401IH54"/>
<organism evidence="1 2">
    <name type="scientific">Aphanothece sacrum FPU1</name>
    <dbReference type="NCBI Taxonomy" id="1920663"/>
    <lineage>
        <taxon>Bacteria</taxon>
        <taxon>Bacillati</taxon>
        <taxon>Cyanobacteriota</taxon>
        <taxon>Cyanophyceae</taxon>
        <taxon>Oscillatoriophycideae</taxon>
        <taxon>Chroococcales</taxon>
        <taxon>Aphanothecaceae</taxon>
        <taxon>Aphanothece</taxon>
    </lineage>
</organism>
<name>A0A401IH54_APHSA</name>
<accession>A0A401IH54</accession>
<proteinExistence type="predicted"/>
<dbReference type="InterPro" id="IPR027417">
    <property type="entry name" value="P-loop_NTPase"/>
</dbReference>